<protein>
    <recommendedName>
        <fullName evidence="7">SAM-dependent MTase RsmB/NOP-type domain-containing protein</fullName>
    </recommendedName>
</protein>
<dbReference type="InterPro" id="IPR001678">
    <property type="entry name" value="MeTrfase_RsmB-F_NOP2_dom"/>
</dbReference>
<dbReference type="SUPFAM" id="SSF53335">
    <property type="entry name" value="S-adenosyl-L-methionine-dependent methyltransferases"/>
    <property type="match status" value="1"/>
</dbReference>
<dbReference type="GO" id="GO:0003723">
    <property type="term" value="F:RNA binding"/>
    <property type="evidence" value="ECO:0007669"/>
    <property type="project" value="UniProtKB-UniRule"/>
</dbReference>
<dbReference type="InterPro" id="IPR049561">
    <property type="entry name" value="NSUN5_7_fdxn-like"/>
</dbReference>
<reference evidence="8 9" key="1">
    <citation type="journal article" date="2018" name="Evol. Lett.">
        <title>Horizontal gene cluster transfer increased hallucinogenic mushroom diversity.</title>
        <authorList>
            <person name="Reynolds H.T."/>
            <person name="Vijayakumar V."/>
            <person name="Gluck-Thaler E."/>
            <person name="Korotkin H.B."/>
            <person name="Matheny P.B."/>
            <person name="Slot J.C."/>
        </authorList>
    </citation>
    <scope>NUCLEOTIDE SEQUENCE [LARGE SCALE GENOMIC DNA]</scope>
    <source>
        <strain evidence="8 9">SRW20</strain>
    </source>
</reference>
<evidence type="ECO:0000256" key="5">
    <source>
        <dbReference type="PROSITE-ProRule" id="PRU01023"/>
    </source>
</evidence>
<keyword evidence="9" id="KW-1185">Reference proteome</keyword>
<dbReference type="Pfam" id="PF21153">
    <property type="entry name" value="NSUN5_N"/>
    <property type="match status" value="1"/>
</dbReference>
<evidence type="ECO:0000259" key="7">
    <source>
        <dbReference type="PROSITE" id="PS51686"/>
    </source>
</evidence>
<gene>
    <name evidence="8" type="ORF">CVT26_005748</name>
</gene>
<feature type="binding site" evidence="5">
    <location>
        <position position="299"/>
    </location>
    <ligand>
        <name>S-adenosyl-L-methionine</name>
        <dbReference type="ChEBI" id="CHEBI:59789"/>
    </ligand>
</feature>
<dbReference type="OrthoDB" id="435282at2759"/>
<dbReference type="FunCoup" id="A0A409VPK3">
    <property type="interactions" value="275"/>
</dbReference>
<proteinExistence type="inferred from homology"/>
<dbReference type="Pfam" id="PF01189">
    <property type="entry name" value="Methyltr_RsmB-F"/>
    <property type="match status" value="1"/>
</dbReference>
<dbReference type="InterPro" id="IPR023267">
    <property type="entry name" value="RCMT"/>
</dbReference>
<dbReference type="InParanoid" id="A0A409VPK3"/>
<dbReference type="Gene3D" id="3.30.70.1170">
    <property type="entry name" value="Sun protein, domain 3"/>
    <property type="match status" value="1"/>
</dbReference>
<dbReference type="GO" id="GO:0008173">
    <property type="term" value="F:RNA methyltransferase activity"/>
    <property type="evidence" value="ECO:0007669"/>
    <property type="project" value="InterPro"/>
</dbReference>
<dbReference type="GO" id="GO:0005730">
    <property type="term" value="C:nucleolus"/>
    <property type="evidence" value="ECO:0007669"/>
    <property type="project" value="TreeGrafter"/>
</dbReference>
<dbReference type="Gene3D" id="3.40.50.150">
    <property type="entry name" value="Vaccinia Virus protein VP39"/>
    <property type="match status" value="1"/>
</dbReference>
<feature type="compositionally biased region" description="Basic residues" evidence="6">
    <location>
        <begin position="489"/>
        <end position="503"/>
    </location>
</feature>
<accession>A0A409VPK3</accession>
<dbReference type="PANTHER" id="PTHR22807">
    <property type="entry name" value="NOP2 YEAST -RELATED NOL1/NOP2/FMU SUN DOMAIN-CONTAINING"/>
    <property type="match status" value="1"/>
</dbReference>
<dbReference type="PANTHER" id="PTHR22807:SF4">
    <property type="entry name" value="28S RRNA (CYTOSINE-C(5))-METHYLTRANSFERASE"/>
    <property type="match status" value="1"/>
</dbReference>
<comment type="similarity">
    <text evidence="5">Belongs to the class I-like SAM-binding methyltransferase superfamily. RsmB/NOP family.</text>
</comment>
<feature type="active site" description="Nucleophile" evidence="5">
    <location>
        <position position="370"/>
    </location>
</feature>
<keyword evidence="3 5" id="KW-0949">S-adenosyl-L-methionine</keyword>
<dbReference type="InterPro" id="IPR048889">
    <property type="entry name" value="NSUN5_RCM1_N"/>
</dbReference>
<feature type="region of interest" description="Disordered" evidence="6">
    <location>
        <begin position="471"/>
        <end position="503"/>
    </location>
</feature>
<evidence type="ECO:0000256" key="3">
    <source>
        <dbReference type="ARBA" id="ARBA00022691"/>
    </source>
</evidence>
<dbReference type="Proteomes" id="UP000284706">
    <property type="component" value="Unassembled WGS sequence"/>
</dbReference>
<dbReference type="PRINTS" id="PR02008">
    <property type="entry name" value="RCMTFAMILY"/>
</dbReference>
<comment type="caution">
    <text evidence="8">The sequence shown here is derived from an EMBL/GenBank/DDBJ whole genome shotgun (WGS) entry which is preliminary data.</text>
</comment>
<feature type="binding site" evidence="5">
    <location>
        <position position="252"/>
    </location>
    <ligand>
        <name>S-adenosyl-L-methionine</name>
        <dbReference type="ChEBI" id="CHEBI:59789"/>
    </ligand>
</feature>
<evidence type="ECO:0000256" key="6">
    <source>
        <dbReference type="SAM" id="MobiDB-lite"/>
    </source>
</evidence>
<evidence type="ECO:0000313" key="9">
    <source>
        <dbReference type="Proteomes" id="UP000284706"/>
    </source>
</evidence>
<sequence length="503" mass="56012">MNFYFEAAKTLDRLDAKEGSIKGIIATLPEKDRKRTAALVIETLKFKPVLLEVIDKSKLMKEERKLASKTLALVLVHDLLLARGIQAGDGPIKQAVLRHKTRLHGELQKLKIKRGVTSNEQLAQNGDERAASIPRYVRVNTLIGTTEDTIETFVSRGYTLSDPFSSSKKGFSKDPHVPDLLLFHPSTTFQDDDLYTSGKIILQDKASCFPALVLSPPASSDSVVIDATAAPGNKTSHLGALMKNKGKLFAFERDKKRFSTLKMMLSKAGCTNSFPINADFLTIDPHDTRYSSVTHILLDPSCSGSGIVNRLDYLLEAENEGGTDKEERLDKLASFQLKMIQHAMRPFSSKHMGFALRPVPNVRKIVYSTCSIHATENERVVRNALNSEEARVGAFRLAPRSEVLPTWQRRGYPDELDSPGTPSCFSHSGMKLDARFTFTGDASSLVRCLPGEDATNGFFVSCFVRDNRQQSTSKRKMSIEDDTNDSLLHKPRKKKHKKNTLDK</sequence>
<keyword evidence="4 5" id="KW-0694">RNA-binding</keyword>
<keyword evidence="2 5" id="KW-0808">Transferase</keyword>
<evidence type="ECO:0000256" key="4">
    <source>
        <dbReference type="ARBA" id="ARBA00022884"/>
    </source>
</evidence>
<keyword evidence="1 5" id="KW-0489">Methyltransferase</keyword>
<dbReference type="InterPro" id="IPR029063">
    <property type="entry name" value="SAM-dependent_MTases_sf"/>
</dbReference>
<feature type="binding site" evidence="5">
    <location>
        <position position="279"/>
    </location>
    <ligand>
        <name>S-adenosyl-L-methionine</name>
        <dbReference type="ChEBI" id="CHEBI:59789"/>
    </ligand>
</feature>
<evidence type="ECO:0000313" key="8">
    <source>
        <dbReference type="EMBL" id="PPQ68215.1"/>
    </source>
</evidence>
<comment type="caution">
    <text evidence="5">Lacks conserved residue(s) required for the propagation of feature annotation.</text>
</comment>
<dbReference type="AlphaFoldDB" id="A0A409VPK3"/>
<evidence type="ECO:0000256" key="1">
    <source>
        <dbReference type="ARBA" id="ARBA00022603"/>
    </source>
</evidence>
<dbReference type="GO" id="GO:0070475">
    <property type="term" value="P:rRNA base methylation"/>
    <property type="evidence" value="ECO:0007669"/>
    <property type="project" value="TreeGrafter"/>
</dbReference>
<name>A0A409VPK3_9AGAR</name>
<dbReference type="InterPro" id="IPR049560">
    <property type="entry name" value="MeTrfase_RsmB-F_NOP2_cat"/>
</dbReference>
<dbReference type="EMBL" id="NHYE01005600">
    <property type="protein sequence ID" value="PPQ68215.1"/>
    <property type="molecule type" value="Genomic_DNA"/>
</dbReference>
<evidence type="ECO:0000256" key="2">
    <source>
        <dbReference type="ARBA" id="ARBA00022679"/>
    </source>
</evidence>
<dbReference type="PROSITE" id="PS51686">
    <property type="entry name" value="SAM_MT_RSMB_NOP"/>
    <property type="match status" value="1"/>
</dbReference>
<dbReference type="Pfam" id="PF21148">
    <property type="entry name" value="NSUN5_fdxn-like"/>
    <property type="match status" value="1"/>
</dbReference>
<organism evidence="8 9">
    <name type="scientific">Gymnopilus dilepis</name>
    <dbReference type="NCBI Taxonomy" id="231916"/>
    <lineage>
        <taxon>Eukaryota</taxon>
        <taxon>Fungi</taxon>
        <taxon>Dikarya</taxon>
        <taxon>Basidiomycota</taxon>
        <taxon>Agaricomycotina</taxon>
        <taxon>Agaricomycetes</taxon>
        <taxon>Agaricomycetidae</taxon>
        <taxon>Agaricales</taxon>
        <taxon>Agaricineae</taxon>
        <taxon>Hymenogastraceae</taxon>
        <taxon>Gymnopilus</taxon>
    </lineage>
</organism>
<feature type="domain" description="SAM-dependent MTase RsmB/NOP-type" evidence="7">
    <location>
        <begin position="125"/>
        <end position="466"/>
    </location>
</feature>
<dbReference type="STRING" id="231916.A0A409VPK3"/>